<evidence type="ECO:0000313" key="1">
    <source>
        <dbReference type="EMBL" id="MCQ8185595.1"/>
    </source>
</evidence>
<dbReference type="Gene3D" id="3.90.1140.10">
    <property type="entry name" value="Cyclic phosphodiesterase"/>
    <property type="match status" value="1"/>
</dbReference>
<reference evidence="1" key="1">
    <citation type="submission" date="2022-07" db="EMBL/GenBank/DDBJ databases">
        <title>Parvularcula maris sp. nov., an algicidal bacterium isolated from seawater.</title>
        <authorList>
            <person name="Li F."/>
        </authorList>
    </citation>
    <scope>NUCLEOTIDE SEQUENCE</scope>
    <source>
        <strain evidence="1">BGMRC 0090</strain>
    </source>
</reference>
<keyword evidence="1" id="KW-0436">Ligase</keyword>
<gene>
    <name evidence="1" type="ORF">NOG11_09315</name>
</gene>
<evidence type="ECO:0000313" key="2">
    <source>
        <dbReference type="Proteomes" id="UP001142610"/>
    </source>
</evidence>
<accession>A0A9X2RI24</accession>
<protein>
    <submittedName>
        <fullName evidence="1">2'-5' RNA ligase family protein</fullName>
    </submittedName>
</protein>
<comment type="caution">
    <text evidence="1">The sequence shown here is derived from an EMBL/GenBank/DDBJ whole genome shotgun (WGS) entry which is preliminary data.</text>
</comment>
<dbReference type="AlphaFoldDB" id="A0A9X2RI24"/>
<dbReference type="InterPro" id="IPR009097">
    <property type="entry name" value="Cyclic_Pdiesterase"/>
</dbReference>
<dbReference type="RefSeq" id="WP_256619485.1">
    <property type="nucleotide sequence ID" value="NZ_JANIBC010000006.1"/>
</dbReference>
<dbReference type="Pfam" id="PF13563">
    <property type="entry name" value="2_5_RNA_ligase2"/>
    <property type="match status" value="1"/>
</dbReference>
<keyword evidence="2" id="KW-1185">Reference proteome</keyword>
<name>A0A9X2RI24_9PROT</name>
<organism evidence="1 2">
    <name type="scientific">Parvularcula maris</name>
    <dbReference type="NCBI Taxonomy" id="2965077"/>
    <lineage>
        <taxon>Bacteria</taxon>
        <taxon>Pseudomonadati</taxon>
        <taxon>Pseudomonadota</taxon>
        <taxon>Alphaproteobacteria</taxon>
        <taxon>Parvularculales</taxon>
        <taxon>Parvularculaceae</taxon>
        <taxon>Parvularcula</taxon>
    </lineage>
</organism>
<proteinExistence type="predicted"/>
<sequence>MTRPIIAALLFREEDQKLFQEARDRWFPPRLNQVPAHLTLFHHLPGREPDAVEQAVRGVCSSTEPFDLMAEKLVPLGGGFAYLLPSQKLSRLRADLAECFEGQLTKQDASGFRAHVTVQNKVTPDTAKLCLEEHTKTFEAFTVRAEGVKLWFYDGGPWEAFASIPFGSDSAGEEAPLGGPDA</sequence>
<dbReference type="Proteomes" id="UP001142610">
    <property type="component" value="Unassembled WGS sequence"/>
</dbReference>
<dbReference type="GO" id="GO:0016874">
    <property type="term" value="F:ligase activity"/>
    <property type="evidence" value="ECO:0007669"/>
    <property type="project" value="UniProtKB-KW"/>
</dbReference>
<dbReference type="EMBL" id="JANIBC010000006">
    <property type="protein sequence ID" value="MCQ8185595.1"/>
    <property type="molecule type" value="Genomic_DNA"/>
</dbReference>
<dbReference type="SUPFAM" id="SSF55144">
    <property type="entry name" value="LigT-like"/>
    <property type="match status" value="1"/>
</dbReference>